<dbReference type="InterPro" id="IPR036322">
    <property type="entry name" value="WD40_repeat_dom_sf"/>
</dbReference>
<dbReference type="VEuPathDB" id="AmoebaDB:ACA1_399960"/>
<accession>L8GID8</accession>
<proteinExistence type="inferred from homology"/>
<dbReference type="SMART" id="SM00320">
    <property type="entry name" value="WD40"/>
    <property type="match status" value="6"/>
</dbReference>
<dbReference type="InterPro" id="IPR050505">
    <property type="entry name" value="WDR55/POC1"/>
</dbReference>
<feature type="compositionally biased region" description="Basic residues" evidence="4">
    <location>
        <begin position="339"/>
        <end position="349"/>
    </location>
</feature>
<evidence type="ECO:0000256" key="2">
    <source>
        <dbReference type="ARBA" id="ARBA00022574"/>
    </source>
</evidence>
<comment type="similarity">
    <text evidence="1">Belongs to the WD repeat WDR55 family.</text>
</comment>
<dbReference type="EMBL" id="KB008145">
    <property type="protein sequence ID" value="ELR11946.1"/>
    <property type="molecule type" value="Genomic_DNA"/>
</dbReference>
<feature type="region of interest" description="Disordered" evidence="4">
    <location>
        <begin position="308"/>
        <end position="357"/>
    </location>
</feature>
<dbReference type="Gene3D" id="2.130.10.10">
    <property type="entry name" value="YVTN repeat-like/Quinoprotein amine dehydrogenase"/>
    <property type="match status" value="2"/>
</dbReference>
<dbReference type="PANTHER" id="PTHR44019:SF20">
    <property type="entry name" value="WD REPEAT-CONTAINING PROTEIN 55"/>
    <property type="match status" value="1"/>
</dbReference>
<protein>
    <submittedName>
        <fullName evidence="5">WD repeatcontaining protein JIP5, putative</fullName>
    </submittedName>
</protein>
<name>L8GID8_ACACF</name>
<evidence type="ECO:0000256" key="3">
    <source>
        <dbReference type="ARBA" id="ARBA00022737"/>
    </source>
</evidence>
<dbReference type="KEGG" id="acan:ACA1_399960"/>
<sequence>MEADHIDEIDDVEEEEEEVEDGAEQDETYPDKIYFGGERQVIDMAFHPSDDVLGAGIIDGSIEIFRYVPNEAPTKLLQVKNHKKSCRCIRFSHDGQCTLSIHLAFTHALTCMAVHEHLVATGDEEGGVKLWDLRQTKQLFSWQENDDFISELAIVPNKNMILAPSGDGTLSVFHMRKAGLESQSDNMEDELLSVAVLKNGSKVVCGSQDGVLDIWSWGQWGDISDRFPGHPQSIDAIIAIDDDTILTGSSDGLIRVVGIHPNKMLGIVGEHGELPIECMALSHDSRFLTTSSHDYCIKFWNVSYLFEDDDDEEEEDAEEGGEGEMEEEDEMETETKASASKKKGKKGSKKSFFSGLK</sequence>
<evidence type="ECO:0000313" key="6">
    <source>
        <dbReference type="Proteomes" id="UP000011083"/>
    </source>
</evidence>
<keyword evidence="2" id="KW-0853">WD repeat</keyword>
<evidence type="ECO:0000313" key="5">
    <source>
        <dbReference type="EMBL" id="ELR11946.1"/>
    </source>
</evidence>
<evidence type="ECO:0000256" key="4">
    <source>
        <dbReference type="SAM" id="MobiDB-lite"/>
    </source>
</evidence>
<dbReference type="OMA" id="QAIHPTE"/>
<feature type="region of interest" description="Disordered" evidence="4">
    <location>
        <begin position="1"/>
        <end position="29"/>
    </location>
</feature>
<dbReference type="AlphaFoldDB" id="L8GID8"/>
<keyword evidence="3" id="KW-0677">Repeat</keyword>
<dbReference type="STRING" id="1257118.L8GID8"/>
<dbReference type="SUPFAM" id="SSF50978">
    <property type="entry name" value="WD40 repeat-like"/>
    <property type="match status" value="1"/>
</dbReference>
<dbReference type="RefSeq" id="XP_004333959.1">
    <property type="nucleotide sequence ID" value="XM_004333911.1"/>
</dbReference>
<dbReference type="Pfam" id="PF24796">
    <property type="entry name" value="WDR55"/>
    <property type="match status" value="1"/>
</dbReference>
<feature type="compositionally biased region" description="Acidic residues" evidence="4">
    <location>
        <begin position="7"/>
        <end position="28"/>
    </location>
</feature>
<keyword evidence="6" id="KW-1185">Reference proteome</keyword>
<dbReference type="PANTHER" id="PTHR44019">
    <property type="entry name" value="WD REPEAT-CONTAINING PROTEIN 55"/>
    <property type="match status" value="1"/>
</dbReference>
<dbReference type="OrthoDB" id="2288928at2759"/>
<dbReference type="InterPro" id="IPR001680">
    <property type="entry name" value="WD40_rpt"/>
</dbReference>
<dbReference type="GeneID" id="14912399"/>
<reference evidence="5 6" key="1">
    <citation type="journal article" date="2013" name="Genome Biol.">
        <title>Genome of Acanthamoeba castellanii highlights extensive lateral gene transfer and early evolution of tyrosine kinase signaling.</title>
        <authorList>
            <person name="Clarke M."/>
            <person name="Lohan A.J."/>
            <person name="Liu B."/>
            <person name="Lagkouvardos I."/>
            <person name="Roy S."/>
            <person name="Zafar N."/>
            <person name="Bertelli C."/>
            <person name="Schilde C."/>
            <person name="Kianianmomeni A."/>
            <person name="Burglin T.R."/>
            <person name="Frech C."/>
            <person name="Turcotte B."/>
            <person name="Kopec K.O."/>
            <person name="Synnott J.M."/>
            <person name="Choo C."/>
            <person name="Paponov I."/>
            <person name="Finkler A."/>
            <person name="Soon Heng Tan C."/>
            <person name="Hutchins A.P."/>
            <person name="Weinmeier T."/>
            <person name="Rattei T."/>
            <person name="Chu J.S."/>
            <person name="Gimenez G."/>
            <person name="Irimia M."/>
            <person name="Rigden D.J."/>
            <person name="Fitzpatrick D.A."/>
            <person name="Lorenzo-Morales J."/>
            <person name="Bateman A."/>
            <person name="Chiu C.H."/>
            <person name="Tang P."/>
            <person name="Hegemann P."/>
            <person name="Fromm H."/>
            <person name="Raoult D."/>
            <person name="Greub G."/>
            <person name="Miranda-Saavedra D."/>
            <person name="Chen N."/>
            <person name="Nash P."/>
            <person name="Ginger M.L."/>
            <person name="Horn M."/>
            <person name="Schaap P."/>
            <person name="Caler L."/>
            <person name="Loftus B."/>
        </authorList>
    </citation>
    <scope>NUCLEOTIDE SEQUENCE [LARGE SCALE GENOMIC DNA]</scope>
    <source>
        <strain evidence="5 6">Neff</strain>
    </source>
</reference>
<dbReference type="Proteomes" id="UP000011083">
    <property type="component" value="Unassembled WGS sequence"/>
</dbReference>
<organism evidence="5 6">
    <name type="scientific">Acanthamoeba castellanii (strain ATCC 30010 / Neff)</name>
    <dbReference type="NCBI Taxonomy" id="1257118"/>
    <lineage>
        <taxon>Eukaryota</taxon>
        <taxon>Amoebozoa</taxon>
        <taxon>Discosea</taxon>
        <taxon>Longamoebia</taxon>
        <taxon>Centramoebida</taxon>
        <taxon>Acanthamoebidae</taxon>
        <taxon>Acanthamoeba</taxon>
    </lineage>
</organism>
<dbReference type="InterPro" id="IPR015943">
    <property type="entry name" value="WD40/YVTN_repeat-like_dom_sf"/>
</dbReference>
<evidence type="ECO:0000256" key="1">
    <source>
        <dbReference type="ARBA" id="ARBA00007625"/>
    </source>
</evidence>
<feature type="compositionally biased region" description="Acidic residues" evidence="4">
    <location>
        <begin position="308"/>
        <end position="332"/>
    </location>
</feature>
<gene>
    <name evidence="5" type="ORF">ACA1_399960</name>
</gene>